<reference evidence="2" key="1">
    <citation type="journal article" date="2021" name="PeerJ">
        <title>Extensive microbial diversity within the chicken gut microbiome revealed by metagenomics and culture.</title>
        <authorList>
            <person name="Gilroy R."/>
            <person name="Ravi A."/>
            <person name="Getino M."/>
            <person name="Pursley I."/>
            <person name="Horton D.L."/>
            <person name="Alikhan N.F."/>
            <person name="Baker D."/>
            <person name="Gharbi K."/>
            <person name="Hall N."/>
            <person name="Watson M."/>
            <person name="Adriaenssens E.M."/>
            <person name="Foster-Nyarko E."/>
            <person name="Jarju S."/>
            <person name="Secka A."/>
            <person name="Antonio M."/>
            <person name="Oren A."/>
            <person name="Chaudhuri R.R."/>
            <person name="La Ragione R."/>
            <person name="Hildebrand F."/>
            <person name="Pallen M.J."/>
        </authorList>
    </citation>
    <scope>NUCLEOTIDE SEQUENCE</scope>
    <source>
        <strain evidence="2">ChiGjej1B1-14440</strain>
    </source>
</reference>
<comment type="caution">
    <text evidence="2">The sequence shown here is derived from an EMBL/GenBank/DDBJ whole genome shotgun (WGS) entry which is preliminary data.</text>
</comment>
<evidence type="ECO:0000313" key="3">
    <source>
        <dbReference type="Proteomes" id="UP000886724"/>
    </source>
</evidence>
<gene>
    <name evidence="2" type="ORF">H9980_13110</name>
</gene>
<keyword evidence="1" id="KW-0472">Membrane</keyword>
<reference evidence="2" key="2">
    <citation type="submission" date="2021-04" db="EMBL/GenBank/DDBJ databases">
        <authorList>
            <person name="Gilroy R."/>
        </authorList>
    </citation>
    <scope>NUCLEOTIDE SEQUENCE</scope>
    <source>
        <strain evidence="2">ChiGjej1B1-14440</strain>
    </source>
</reference>
<evidence type="ECO:0000256" key="1">
    <source>
        <dbReference type="SAM" id="Phobius"/>
    </source>
</evidence>
<feature type="transmembrane region" description="Helical" evidence="1">
    <location>
        <begin position="42"/>
        <end position="62"/>
    </location>
</feature>
<keyword evidence="1" id="KW-1133">Transmembrane helix</keyword>
<protein>
    <submittedName>
        <fullName evidence="2">Uncharacterized protein</fullName>
    </submittedName>
</protein>
<name>A0A9D2BPD0_9FIRM</name>
<evidence type="ECO:0000313" key="2">
    <source>
        <dbReference type="EMBL" id="HIX82887.1"/>
    </source>
</evidence>
<keyword evidence="1" id="KW-0812">Transmembrane</keyword>
<dbReference type="Proteomes" id="UP000886724">
    <property type="component" value="Unassembled WGS sequence"/>
</dbReference>
<proteinExistence type="predicted"/>
<sequence length="173" mass="20504">MDSKAINRFSLVKFFQYFIIPQLLIVLMLTVVIFLIEKDNPIIYLLFVGIVFLVVCLWQIVIMQPTFIDIESDKMIYRHKNNLIKIVGQKLGIFNRDEHSYSDYQFNKITDISFRFNYLVIKGQIVKRSYTVYMDDDEEVVEKLYQEIKIPRVYCHLEQLADSNFLLSLNAGL</sequence>
<organism evidence="2 3">
    <name type="scientific">Candidatus Erysipelatoclostridium merdavium</name>
    <dbReference type="NCBI Taxonomy" id="2838566"/>
    <lineage>
        <taxon>Bacteria</taxon>
        <taxon>Bacillati</taxon>
        <taxon>Bacillota</taxon>
        <taxon>Erysipelotrichia</taxon>
        <taxon>Erysipelotrichales</taxon>
        <taxon>Erysipelotrichales incertae sedis</taxon>
    </lineage>
</organism>
<dbReference type="EMBL" id="DXET01000293">
    <property type="protein sequence ID" value="HIX82887.1"/>
    <property type="molecule type" value="Genomic_DNA"/>
</dbReference>
<feature type="transmembrane region" description="Helical" evidence="1">
    <location>
        <begin position="14"/>
        <end position="36"/>
    </location>
</feature>
<accession>A0A9D2BPD0</accession>
<dbReference type="AlphaFoldDB" id="A0A9D2BPD0"/>